<reference evidence="2 3" key="1">
    <citation type="journal article" date="2020" name="ISME J.">
        <title>Comparative genomics reveals insights into cyanobacterial evolution and habitat adaptation.</title>
        <authorList>
            <person name="Chen M.Y."/>
            <person name="Teng W.K."/>
            <person name="Zhao L."/>
            <person name="Hu C.X."/>
            <person name="Zhou Y.K."/>
            <person name="Han B.P."/>
            <person name="Song L.R."/>
            <person name="Shu W.S."/>
        </authorList>
    </citation>
    <scope>NUCLEOTIDE SEQUENCE [LARGE SCALE GENOMIC DNA]</scope>
    <source>
        <strain evidence="2 3">FACHB-119</strain>
    </source>
</reference>
<name>A0ABR8CWS0_9NOST</name>
<evidence type="ECO:0000313" key="2">
    <source>
        <dbReference type="EMBL" id="MBD2499262.1"/>
    </source>
</evidence>
<accession>A0ABR8CWS0</accession>
<dbReference type="RefSeq" id="WP_190465831.1">
    <property type="nucleotide sequence ID" value="NZ_JACJSG010000001.1"/>
</dbReference>
<comment type="caution">
    <text evidence="2">The sequence shown here is derived from an EMBL/GenBank/DDBJ whole genome shotgun (WGS) entry which is preliminary data.</text>
</comment>
<gene>
    <name evidence="2" type="ORF">H6G83_01305</name>
</gene>
<proteinExistence type="predicted"/>
<evidence type="ECO:0000259" key="1">
    <source>
        <dbReference type="Pfam" id="PF21527"/>
    </source>
</evidence>
<organism evidence="2 3">
    <name type="scientific">Anabaena azotica FACHB-119</name>
    <dbReference type="NCBI Taxonomy" id="947527"/>
    <lineage>
        <taxon>Bacteria</taxon>
        <taxon>Bacillati</taxon>
        <taxon>Cyanobacteriota</taxon>
        <taxon>Cyanophyceae</taxon>
        <taxon>Nostocales</taxon>
        <taxon>Nostocaceae</taxon>
        <taxon>Anabaena</taxon>
        <taxon>Anabaena azotica</taxon>
    </lineage>
</organism>
<dbReference type="InterPro" id="IPR049002">
    <property type="entry name" value="Stv"/>
</dbReference>
<feature type="domain" description="Putative adhesin Stv" evidence="1">
    <location>
        <begin position="240"/>
        <end position="370"/>
    </location>
</feature>
<dbReference type="Pfam" id="PF21527">
    <property type="entry name" value="Stv"/>
    <property type="match status" value="1"/>
</dbReference>
<evidence type="ECO:0000313" key="3">
    <source>
        <dbReference type="Proteomes" id="UP000661112"/>
    </source>
</evidence>
<sequence length="383" mass="42326">MATTVNFHFHCLTDQIGDRRCLLFLQPVDSDSDKAKNYQYSSWQHFQPSQYSHNTITLQTVYSAGVAIYPTSSFHEFTDPIGLDLGKARKVINTHGSDPHFSGDVTSISPEIVGVYNACTDTQEMSLSVIWYVNKNKVVETNNTDDTKLLVNDTSTFQLKQTLYATLATYDSEETYNLQTFSKMFSFAFNNNDTDLYFEIDYQAGLIIRQTNQVKFAKSFVRSSRLSTALPLIKATKDDFVCSGHGAMPQKNIGKEIRVPDGVRLVVLAPPAASVSNDLCQGVESGNAIPGLKILSPTTGDYSPTQPVTYEAGSSCPNYSLYPIDGSWLKPGLPHLITVENETSLQDLWSRITPFTKPGKIINVYWAACTALSGAKNQVVVST</sequence>
<protein>
    <recommendedName>
        <fullName evidence="1">Putative adhesin Stv domain-containing protein</fullName>
    </recommendedName>
</protein>
<dbReference type="Proteomes" id="UP000661112">
    <property type="component" value="Unassembled WGS sequence"/>
</dbReference>
<keyword evidence="3" id="KW-1185">Reference proteome</keyword>
<dbReference type="EMBL" id="JACJSG010000001">
    <property type="protein sequence ID" value="MBD2499262.1"/>
    <property type="molecule type" value="Genomic_DNA"/>
</dbReference>